<dbReference type="InterPro" id="IPR008613">
    <property type="entry name" value="Excalibur_Ca-bd_domain"/>
</dbReference>
<sequence length="495" mass="48365">MDKQSDPVGPPEPRFDTTTPMGGPHAVPRGAGGADIGARMPFGGPPGSMSPGAGMPGAPGSPPLAGRGPSGSGPPGSGVPRPGPAGPSGQQGAGGPPGSAPFGPGGPPGSAGSPGSAGAPGPPGSPGSTGSAGQGPSDAGGPPGPGGPPGGHGGAHGGAPEDEEDEAADPRASKATTIILVVALILVVVSAGVLGTIAVLMTNNPDLPLGGAAPKPLAVPIHFAPVTAKQRAPCPGAEAVMDDQSQNCYQIDNGVDVNAVHKIETVAESDGTYAVRIAVGPASRRQIADLTKDTVDQQIVIIVAQKVVAAPKVTQAITEDSLTIDGAFTKEQADALVLRLSGGPAGQPAPSRPATSQPAPNQPAPNQPAPNQPPLNQSVPGQTTPGLTTPGQGQTGPGGTGQGGGTGQAGVTQQPTTGTTTGTTGSGVTTRNTSTAGNPTTRATGNARPRDRRYASCKEAVAAGYGPYYKDTHPEYAYYRDLNNNGVACDSPDMR</sequence>
<feature type="compositionally biased region" description="Pro residues" evidence="1">
    <location>
        <begin position="360"/>
        <end position="373"/>
    </location>
</feature>
<keyword evidence="6" id="KW-1185">Reference proteome</keyword>
<dbReference type="AlphaFoldDB" id="A0A919RE27"/>
<protein>
    <recommendedName>
        <fullName evidence="7">Excalibur calcium-binding domain-containing protein</fullName>
    </recommendedName>
</protein>
<evidence type="ECO:0008006" key="7">
    <source>
        <dbReference type="Google" id="ProtNLM"/>
    </source>
</evidence>
<name>A0A919RE27_9ACTN</name>
<evidence type="ECO:0000313" key="6">
    <source>
        <dbReference type="Proteomes" id="UP000606172"/>
    </source>
</evidence>
<organism evidence="5 6">
    <name type="scientific">Sinosporangium siamense</name>
    <dbReference type="NCBI Taxonomy" id="1367973"/>
    <lineage>
        <taxon>Bacteria</taxon>
        <taxon>Bacillati</taxon>
        <taxon>Actinomycetota</taxon>
        <taxon>Actinomycetes</taxon>
        <taxon>Streptosporangiales</taxon>
        <taxon>Streptosporangiaceae</taxon>
        <taxon>Sinosporangium</taxon>
    </lineage>
</organism>
<dbReference type="Pfam" id="PF22599">
    <property type="entry name" value="SecDF_P1_head"/>
    <property type="match status" value="1"/>
</dbReference>
<dbReference type="InterPro" id="IPR054384">
    <property type="entry name" value="SecDF_P1_head"/>
</dbReference>
<accession>A0A919RE27</accession>
<feature type="compositionally biased region" description="Low complexity" evidence="1">
    <location>
        <begin position="379"/>
        <end position="392"/>
    </location>
</feature>
<feature type="compositionally biased region" description="Polar residues" evidence="1">
    <location>
        <begin position="431"/>
        <end position="444"/>
    </location>
</feature>
<dbReference type="Pfam" id="PF05901">
    <property type="entry name" value="Excalibur"/>
    <property type="match status" value="1"/>
</dbReference>
<proteinExistence type="predicted"/>
<dbReference type="Gene3D" id="3.30.1360.200">
    <property type="match status" value="1"/>
</dbReference>
<reference evidence="5" key="1">
    <citation type="submission" date="2021-01" db="EMBL/GenBank/DDBJ databases">
        <title>Whole genome shotgun sequence of Sinosporangium siamense NBRC 109515.</title>
        <authorList>
            <person name="Komaki H."/>
            <person name="Tamura T."/>
        </authorList>
    </citation>
    <scope>NUCLEOTIDE SEQUENCE</scope>
    <source>
        <strain evidence="5">NBRC 109515</strain>
    </source>
</reference>
<feature type="compositionally biased region" description="Low complexity" evidence="1">
    <location>
        <begin position="47"/>
        <end position="67"/>
    </location>
</feature>
<feature type="domain" description="Excalibur calcium-binding" evidence="3">
    <location>
        <begin position="454"/>
        <end position="489"/>
    </location>
</feature>
<evidence type="ECO:0000256" key="1">
    <source>
        <dbReference type="SAM" id="MobiDB-lite"/>
    </source>
</evidence>
<gene>
    <name evidence="5" type="ORF">Ssi02_03150</name>
</gene>
<dbReference type="Proteomes" id="UP000606172">
    <property type="component" value="Unassembled WGS sequence"/>
</dbReference>
<keyword evidence="2" id="KW-1133">Transmembrane helix</keyword>
<feature type="region of interest" description="Disordered" evidence="1">
    <location>
        <begin position="340"/>
        <end position="453"/>
    </location>
</feature>
<feature type="region of interest" description="Disordered" evidence="1">
    <location>
        <begin position="1"/>
        <end position="171"/>
    </location>
</feature>
<feature type="compositionally biased region" description="Gly residues" evidence="1">
    <location>
        <begin position="393"/>
        <end position="408"/>
    </location>
</feature>
<feature type="transmembrane region" description="Helical" evidence="2">
    <location>
        <begin position="178"/>
        <end position="201"/>
    </location>
</feature>
<evidence type="ECO:0000259" key="4">
    <source>
        <dbReference type="Pfam" id="PF22599"/>
    </source>
</evidence>
<evidence type="ECO:0000256" key="2">
    <source>
        <dbReference type="SAM" id="Phobius"/>
    </source>
</evidence>
<evidence type="ECO:0000313" key="5">
    <source>
        <dbReference type="EMBL" id="GII90084.1"/>
    </source>
</evidence>
<comment type="caution">
    <text evidence="5">The sequence shown here is derived from an EMBL/GenBank/DDBJ whole genome shotgun (WGS) entry which is preliminary data.</text>
</comment>
<keyword evidence="2" id="KW-0812">Transmembrane</keyword>
<keyword evidence="2" id="KW-0472">Membrane</keyword>
<feature type="domain" description="SecDF P1 head subdomain" evidence="4">
    <location>
        <begin position="264"/>
        <end position="343"/>
    </location>
</feature>
<feature type="compositionally biased region" description="Low complexity" evidence="1">
    <location>
        <begin position="409"/>
        <end position="430"/>
    </location>
</feature>
<feature type="compositionally biased region" description="Low complexity" evidence="1">
    <location>
        <begin position="110"/>
        <end position="119"/>
    </location>
</feature>
<dbReference type="EMBL" id="BOOW01000004">
    <property type="protein sequence ID" value="GII90084.1"/>
    <property type="molecule type" value="Genomic_DNA"/>
</dbReference>
<feature type="compositionally biased region" description="Low complexity" evidence="1">
    <location>
        <begin position="126"/>
        <end position="140"/>
    </location>
</feature>
<evidence type="ECO:0000259" key="3">
    <source>
        <dbReference type="Pfam" id="PF05901"/>
    </source>
</evidence>